<evidence type="ECO:0000256" key="1">
    <source>
        <dbReference type="SAM" id="MobiDB-lite"/>
    </source>
</evidence>
<name>W9YQ20_9EURO</name>
<dbReference type="GeneID" id="19155045"/>
<evidence type="ECO:0000313" key="2">
    <source>
        <dbReference type="EMBL" id="EXJ95017.1"/>
    </source>
</evidence>
<keyword evidence="3" id="KW-1185">Reference proteome</keyword>
<organism evidence="2 3">
    <name type="scientific">Capronia coronata CBS 617.96</name>
    <dbReference type="NCBI Taxonomy" id="1182541"/>
    <lineage>
        <taxon>Eukaryota</taxon>
        <taxon>Fungi</taxon>
        <taxon>Dikarya</taxon>
        <taxon>Ascomycota</taxon>
        <taxon>Pezizomycotina</taxon>
        <taxon>Eurotiomycetes</taxon>
        <taxon>Chaetothyriomycetidae</taxon>
        <taxon>Chaetothyriales</taxon>
        <taxon>Herpotrichiellaceae</taxon>
        <taxon>Capronia</taxon>
    </lineage>
</organism>
<protein>
    <submittedName>
        <fullName evidence="2">Uncharacterized protein</fullName>
    </submittedName>
</protein>
<sequence>MPATYPYPPDHNSSPSSRHRDRDRHQHRRRQPRVASVSSRPTSGPATAALPTRANTGNARKLTPWILRTDTTSHGCADLWLFRPSSSQHQHLVYREAQTRHRTETATEDLGTVVLPILPGPVRRFGFDVSVMTLSPVVHTPGAQHSELSWPVLAAQGFTLHELHHDHEHDVTWRHLERGHAHRAGRHRHASKRTSVIRHRNIPGVDLLWTGHDQRVSPHTFVHFTAIEMVDLDVWSRGIEMGVVGRCADVDTDMNDVHDIYVGDGNVDGLGDFTGTGGLRSTVTVGWVDPGNRDSEGDEDDGIFEAIVQGGARAEVQA</sequence>
<proteinExistence type="predicted"/>
<comment type="caution">
    <text evidence="2">The sequence shown here is derived from an EMBL/GenBank/DDBJ whole genome shotgun (WGS) entry which is preliminary data.</text>
</comment>
<evidence type="ECO:0000313" key="3">
    <source>
        <dbReference type="Proteomes" id="UP000019484"/>
    </source>
</evidence>
<dbReference type="AlphaFoldDB" id="W9YQ20"/>
<dbReference type="RefSeq" id="XP_007719246.1">
    <property type="nucleotide sequence ID" value="XM_007721056.1"/>
</dbReference>
<dbReference type="OrthoDB" id="4153763at2759"/>
<gene>
    <name evidence="2" type="ORF">A1O1_00135</name>
</gene>
<dbReference type="Proteomes" id="UP000019484">
    <property type="component" value="Unassembled WGS sequence"/>
</dbReference>
<reference evidence="2 3" key="1">
    <citation type="submission" date="2013-03" db="EMBL/GenBank/DDBJ databases">
        <title>The Genome Sequence of Capronia coronata CBS 617.96.</title>
        <authorList>
            <consortium name="The Broad Institute Genomics Platform"/>
            <person name="Cuomo C."/>
            <person name="de Hoog S."/>
            <person name="Gorbushina A."/>
            <person name="Walker B."/>
            <person name="Young S.K."/>
            <person name="Zeng Q."/>
            <person name="Gargeya S."/>
            <person name="Fitzgerald M."/>
            <person name="Haas B."/>
            <person name="Abouelleil A."/>
            <person name="Allen A.W."/>
            <person name="Alvarado L."/>
            <person name="Arachchi H.M."/>
            <person name="Berlin A.M."/>
            <person name="Chapman S.B."/>
            <person name="Gainer-Dewar J."/>
            <person name="Goldberg J."/>
            <person name="Griggs A."/>
            <person name="Gujja S."/>
            <person name="Hansen M."/>
            <person name="Howarth C."/>
            <person name="Imamovic A."/>
            <person name="Ireland A."/>
            <person name="Larimer J."/>
            <person name="McCowan C."/>
            <person name="Murphy C."/>
            <person name="Pearson M."/>
            <person name="Poon T.W."/>
            <person name="Priest M."/>
            <person name="Roberts A."/>
            <person name="Saif S."/>
            <person name="Shea T."/>
            <person name="Sisk P."/>
            <person name="Sykes S."/>
            <person name="Wortman J."/>
            <person name="Nusbaum C."/>
            <person name="Birren B."/>
        </authorList>
    </citation>
    <scope>NUCLEOTIDE SEQUENCE [LARGE SCALE GENOMIC DNA]</scope>
    <source>
        <strain evidence="2 3">CBS 617.96</strain>
    </source>
</reference>
<feature type="compositionally biased region" description="Polar residues" evidence="1">
    <location>
        <begin position="36"/>
        <end position="45"/>
    </location>
</feature>
<dbReference type="EMBL" id="AMWN01000001">
    <property type="protein sequence ID" value="EXJ95017.1"/>
    <property type="molecule type" value="Genomic_DNA"/>
</dbReference>
<feature type="region of interest" description="Disordered" evidence="1">
    <location>
        <begin position="1"/>
        <end position="57"/>
    </location>
</feature>
<accession>W9YQ20</accession>
<dbReference type="HOGENOM" id="CLU_696395_0_0_1"/>